<dbReference type="AlphaFoldDB" id="J3PHK8"/>
<dbReference type="Proteomes" id="UP000006039">
    <property type="component" value="Unassembled WGS sequence"/>
</dbReference>
<reference evidence="2" key="3">
    <citation type="submission" date="2010-09" db="EMBL/GenBank/DDBJ databases">
        <title>Annotation of Gaeumannomyces graminis var. tritici R3-111a-1.</title>
        <authorList>
            <consortium name="The Broad Institute Genome Sequencing Platform"/>
            <person name="Ma L.-J."/>
            <person name="Dead R."/>
            <person name="Young S.K."/>
            <person name="Zeng Q."/>
            <person name="Gargeya S."/>
            <person name="Fitzgerald M."/>
            <person name="Haas B."/>
            <person name="Abouelleil A."/>
            <person name="Alvarado L."/>
            <person name="Arachchi H.M."/>
            <person name="Berlin A."/>
            <person name="Brown A."/>
            <person name="Chapman S.B."/>
            <person name="Chen Z."/>
            <person name="Dunbar C."/>
            <person name="Freedman E."/>
            <person name="Gearin G."/>
            <person name="Gellesch M."/>
            <person name="Goldberg J."/>
            <person name="Griggs A."/>
            <person name="Gujja S."/>
            <person name="Heiman D."/>
            <person name="Howarth C."/>
            <person name="Larson L."/>
            <person name="Lui A."/>
            <person name="MacDonald P.J.P."/>
            <person name="Mehta T."/>
            <person name="Montmayeur A."/>
            <person name="Murphy C."/>
            <person name="Neiman D."/>
            <person name="Pearson M."/>
            <person name="Priest M."/>
            <person name="Roberts A."/>
            <person name="Saif S."/>
            <person name="Shea T."/>
            <person name="Shenoy N."/>
            <person name="Sisk P."/>
            <person name="Stolte C."/>
            <person name="Sykes S."/>
            <person name="Yandava C."/>
            <person name="Wortman J."/>
            <person name="Nusbaum C."/>
            <person name="Birren B."/>
        </authorList>
    </citation>
    <scope>NUCLEOTIDE SEQUENCE</scope>
    <source>
        <strain evidence="2">R3-111a-1</strain>
    </source>
</reference>
<evidence type="ECO:0000313" key="3">
    <source>
        <dbReference type="EnsemblFungi" id="EJT69369"/>
    </source>
</evidence>
<proteinExistence type="predicted"/>
<dbReference type="GeneID" id="20353446"/>
<reference evidence="2" key="2">
    <citation type="submission" date="2010-07" db="EMBL/GenBank/DDBJ databases">
        <authorList>
            <consortium name="The Broad Institute Genome Sequencing Platform"/>
            <consortium name="Broad Institute Genome Sequencing Center for Infectious Disease"/>
            <person name="Ma L.-J."/>
            <person name="Dead R."/>
            <person name="Young S."/>
            <person name="Zeng Q."/>
            <person name="Koehrsen M."/>
            <person name="Alvarado L."/>
            <person name="Berlin A."/>
            <person name="Chapman S.B."/>
            <person name="Chen Z."/>
            <person name="Freedman E."/>
            <person name="Gellesch M."/>
            <person name="Goldberg J."/>
            <person name="Griggs A."/>
            <person name="Gujja S."/>
            <person name="Heilman E.R."/>
            <person name="Heiman D."/>
            <person name="Hepburn T."/>
            <person name="Howarth C."/>
            <person name="Jen D."/>
            <person name="Larson L."/>
            <person name="Mehta T."/>
            <person name="Neiman D."/>
            <person name="Pearson M."/>
            <person name="Roberts A."/>
            <person name="Saif S."/>
            <person name="Shea T."/>
            <person name="Shenoy N."/>
            <person name="Sisk P."/>
            <person name="Stolte C."/>
            <person name="Sykes S."/>
            <person name="Walk T."/>
            <person name="White J."/>
            <person name="Yandava C."/>
            <person name="Haas B."/>
            <person name="Nusbaum C."/>
            <person name="Birren B."/>
        </authorList>
    </citation>
    <scope>NUCLEOTIDE SEQUENCE</scope>
    <source>
        <strain evidence="2">R3-111a-1</strain>
    </source>
</reference>
<reference evidence="3" key="4">
    <citation type="journal article" date="2015" name="G3 (Bethesda)">
        <title>Genome sequences of three phytopathogenic species of the Magnaporthaceae family of fungi.</title>
        <authorList>
            <person name="Okagaki L.H."/>
            <person name="Nunes C.C."/>
            <person name="Sailsbery J."/>
            <person name="Clay B."/>
            <person name="Brown D."/>
            <person name="John T."/>
            <person name="Oh Y."/>
            <person name="Young N."/>
            <person name="Fitzgerald M."/>
            <person name="Haas B.J."/>
            <person name="Zeng Q."/>
            <person name="Young S."/>
            <person name="Adiconis X."/>
            <person name="Fan L."/>
            <person name="Levin J.Z."/>
            <person name="Mitchell T.K."/>
            <person name="Okubara P.A."/>
            <person name="Farman M.L."/>
            <person name="Kohn L.M."/>
            <person name="Birren B."/>
            <person name="Ma L.-J."/>
            <person name="Dean R.A."/>
        </authorList>
    </citation>
    <scope>NUCLEOTIDE SEQUENCE</scope>
    <source>
        <strain evidence="3">R3-111a-1</strain>
    </source>
</reference>
<dbReference type="HOGENOM" id="CLU_2885906_0_0_1"/>
<reference evidence="4" key="1">
    <citation type="submission" date="2010-07" db="EMBL/GenBank/DDBJ databases">
        <title>The genome sequence of Gaeumannomyces graminis var. tritici strain R3-111a-1.</title>
        <authorList>
            <consortium name="The Broad Institute Genome Sequencing Platform"/>
            <person name="Ma L.-J."/>
            <person name="Dead R."/>
            <person name="Young S."/>
            <person name="Zeng Q."/>
            <person name="Koehrsen M."/>
            <person name="Alvarado L."/>
            <person name="Berlin A."/>
            <person name="Chapman S.B."/>
            <person name="Chen Z."/>
            <person name="Freedman E."/>
            <person name="Gellesch M."/>
            <person name="Goldberg J."/>
            <person name="Griggs A."/>
            <person name="Gujja S."/>
            <person name="Heilman E.R."/>
            <person name="Heiman D."/>
            <person name="Hepburn T."/>
            <person name="Howarth C."/>
            <person name="Jen D."/>
            <person name="Larson L."/>
            <person name="Mehta T."/>
            <person name="Neiman D."/>
            <person name="Pearson M."/>
            <person name="Roberts A."/>
            <person name="Saif S."/>
            <person name="Shea T."/>
            <person name="Shenoy N."/>
            <person name="Sisk P."/>
            <person name="Stolte C."/>
            <person name="Sykes S."/>
            <person name="Walk T."/>
            <person name="White J."/>
            <person name="Yandava C."/>
            <person name="Haas B."/>
            <person name="Nusbaum C."/>
            <person name="Birren B."/>
        </authorList>
    </citation>
    <scope>NUCLEOTIDE SEQUENCE [LARGE SCALE GENOMIC DNA]</scope>
    <source>
        <strain evidence="4">R3-111a-1</strain>
    </source>
</reference>
<evidence type="ECO:0000256" key="1">
    <source>
        <dbReference type="SAM" id="MobiDB-lite"/>
    </source>
</evidence>
<dbReference type="eggNOG" id="ENOG502R6XW">
    <property type="taxonomic scope" value="Eukaryota"/>
</dbReference>
<name>J3PHK8_GAET3</name>
<dbReference type="EMBL" id="GL385404">
    <property type="protein sequence ID" value="EJT69369.1"/>
    <property type="molecule type" value="Genomic_DNA"/>
</dbReference>
<gene>
    <name evidence="3" type="primary">20353446</name>
    <name evidence="2" type="ORF">GGTG_12988</name>
</gene>
<dbReference type="RefSeq" id="XP_009229154.1">
    <property type="nucleotide sequence ID" value="XM_009230890.1"/>
</dbReference>
<dbReference type="VEuPathDB" id="FungiDB:GGTG_12988"/>
<accession>J3PHK8</accession>
<organism evidence="2">
    <name type="scientific">Gaeumannomyces tritici (strain R3-111a-1)</name>
    <name type="common">Wheat and barley take-all root rot fungus</name>
    <name type="synonym">Gaeumannomyces graminis var. tritici</name>
    <dbReference type="NCBI Taxonomy" id="644352"/>
    <lineage>
        <taxon>Eukaryota</taxon>
        <taxon>Fungi</taxon>
        <taxon>Dikarya</taxon>
        <taxon>Ascomycota</taxon>
        <taxon>Pezizomycotina</taxon>
        <taxon>Sordariomycetes</taxon>
        <taxon>Sordariomycetidae</taxon>
        <taxon>Magnaporthales</taxon>
        <taxon>Magnaporthaceae</taxon>
        <taxon>Gaeumannomyces</taxon>
    </lineage>
</organism>
<feature type="region of interest" description="Disordered" evidence="1">
    <location>
        <begin position="36"/>
        <end position="63"/>
    </location>
</feature>
<evidence type="ECO:0000313" key="2">
    <source>
        <dbReference type="EMBL" id="EJT69369.1"/>
    </source>
</evidence>
<evidence type="ECO:0000313" key="4">
    <source>
        <dbReference type="Proteomes" id="UP000006039"/>
    </source>
</evidence>
<sequence>MEFPPPPRLTSPDEVLSQVFTEGGSVSGELIRQLGVGAQHPSDDGSSRAPTAGLDQFPSAGCI</sequence>
<protein>
    <submittedName>
        <fullName evidence="2 3">Uncharacterized protein</fullName>
    </submittedName>
</protein>
<keyword evidence="4" id="KW-1185">Reference proteome</keyword>
<dbReference type="EnsemblFungi" id="EJT69369">
    <property type="protein sequence ID" value="EJT69369"/>
    <property type="gene ID" value="GGTG_12988"/>
</dbReference>
<reference evidence="3" key="5">
    <citation type="submission" date="2018-04" db="UniProtKB">
        <authorList>
            <consortium name="EnsemblFungi"/>
        </authorList>
    </citation>
    <scope>IDENTIFICATION</scope>
    <source>
        <strain evidence="3">R3-111a-1</strain>
    </source>
</reference>